<comment type="caution">
    <text evidence="3">The sequence shown here is derived from an EMBL/GenBank/DDBJ whole genome shotgun (WGS) entry which is preliminary data.</text>
</comment>
<feature type="transmembrane region" description="Helical" evidence="2">
    <location>
        <begin position="31"/>
        <end position="51"/>
    </location>
</feature>
<dbReference type="AlphaFoldDB" id="X0SKZ1"/>
<gene>
    <name evidence="3" type="ORF">S01H1_03996</name>
</gene>
<accession>X0SKZ1</accession>
<protein>
    <submittedName>
        <fullName evidence="3">Uncharacterized protein</fullName>
    </submittedName>
</protein>
<proteinExistence type="predicted"/>
<keyword evidence="1" id="KW-0175">Coiled coil</keyword>
<keyword evidence="2" id="KW-0812">Transmembrane</keyword>
<keyword evidence="2" id="KW-1133">Transmembrane helix</keyword>
<evidence type="ECO:0000256" key="1">
    <source>
        <dbReference type="SAM" id="Coils"/>
    </source>
</evidence>
<reference evidence="3" key="1">
    <citation type="journal article" date="2014" name="Front. Microbiol.">
        <title>High frequency of phylogenetically diverse reductive dehalogenase-homologous genes in deep subseafloor sedimentary metagenomes.</title>
        <authorList>
            <person name="Kawai M."/>
            <person name="Futagami T."/>
            <person name="Toyoda A."/>
            <person name="Takaki Y."/>
            <person name="Nishi S."/>
            <person name="Hori S."/>
            <person name="Arai W."/>
            <person name="Tsubouchi T."/>
            <person name="Morono Y."/>
            <person name="Uchiyama I."/>
            <person name="Ito T."/>
            <person name="Fujiyama A."/>
            <person name="Inagaki F."/>
            <person name="Takami H."/>
        </authorList>
    </citation>
    <scope>NUCLEOTIDE SEQUENCE</scope>
    <source>
        <strain evidence="3">Expedition CK06-06</strain>
    </source>
</reference>
<dbReference type="EMBL" id="BARS01002135">
    <property type="protein sequence ID" value="GAF81689.1"/>
    <property type="molecule type" value="Genomic_DNA"/>
</dbReference>
<feature type="coiled-coil region" evidence="1">
    <location>
        <begin position="86"/>
        <end position="113"/>
    </location>
</feature>
<organism evidence="3">
    <name type="scientific">marine sediment metagenome</name>
    <dbReference type="NCBI Taxonomy" id="412755"/>
    <lineage>
        <taxon>unclassified sequences</taxon>
        <taxon>metagenomes</taxon>
        <taxon>ecological metagenomes</taxon>
    </lineage>
</organism>
<evidence type="ECO:0000256" key="2">
    <source>
        <dbReference type="SAM" id="Phobius"/>
    </source>
</evidence>
<evidence type="ECO:0000313" key="3">
    <source>
        <dbReference type="EMBL" id="GAF81689.1"/>
    </source>
</evidence>
<sequence length="292" mass="32351">MGKAKGRTAPNASTSRVWSQLWRVLNRSGPVAIVGLIIALLALWVHVQSLLRDADRKTIKLTGEISVLQVNTTYLTNEVSVLRRKTTELTDEISGLQLENTRLRAELDKSDEARTILERAARPDSSEPLPPRVGKAVPASVRRFPADLRYVASGAMGDIGDVTFGFGEFHYKTAGKGPHEFALKYENDGRTPSATPAQFGGVVWLSPPDMFGTAPDGGYDLRGFRGIEWEARAIGDPVKVEFFIGGIDRVWKKNEDGRWEFVRAPYPDTMPRTSLGIRKLTNEWQTRANSGL</sequence>
<keyword evidence="2" id="KW-0472">Membrane</keyword>
<name>X0SKZ1_9ZZZZ</name>
<feature type="non-terminal residue" evidence="3">
    <location>
        <position position="292"/>
    </location>
</feature>